<dbReference type="EMBL" id="BTSX01000003">
    <property type="protein sequence ID" value="GMS88950.1"/>
    <property type="molecule type" value="Genomic_DNA"/>
</dbReference>
<feature type="non-terminal residue" evidence="1">
    <location>
        <position position="150"/>
    </location>
</feature>
<reference evidence="1" key="1">
    <citation type="submission" date="2023-10" db="EMBL/GenBank/DDBJ databases">
        <title>Genome assembly of Pristionchus species.</title>
        <authorList>
            <person name="Yoshida K."/>
            <person name="Sommer R.J."/>
        </authorList>
    </citation>
    <scope>NUCLEOTIDE SEQUENCE</scope>
    <source>
        <strain evidence="1">RS0144</strain>
    </source>
</reference>
<protein>
    <submittedName>
        <fullName evidence="1">Uncharacterized protein</fullName>
    </submittedName>
</protein>
<evidence type="ECO:0000313" key="1">
    <source>
        <dbReference type="EMBL" id="GMS88950.1"/>
    </source>
</evidence>
<feature type="non-terminal residue" evidence="1">
    <location>
        <position position="1"/>
    </location>
</feature>
<dbReference type="Proteomes" id="UP001432027">
    <property type="component" value="Unassembled WGS sequence"/>
</dbReference>
<gene>
    <name evidence="1" type="ORF">PENTCL1PPCAC_11125</name>
</gene>
<sequence>NGSRLKTLEQWKVKATNFSTSDNIGTILTKTIELIIAITKDGIKNAFLLEYAMKMIDSERNEEMRKDSNRDVPYRQMFYGICESLNLMIESLMERTKEEAQQAVVIDTPRKKSVESQLPVTSSIMGEMRFPYNEADGSFVKEEDEEMEIG</sequence>
<organism evidence="1 2">
    <name type="scientific">Pristionchus entomophagus</name>
    <dbReference type="NCBI Taxonomy" id="358040"/>
    <lineage>
        <taxon>Eukaryota</taxon>
        <taxon>Metazoa</taxon>
        <taxon>Ecdysozoa</taxon>
        <taxon>Nematoda</taxon>
        <taxon>Chromadorea</taxon>
        <taxon>Rhabditida</taxon>
        <taxon>Rhabditina</taxon>
        <taxon>Diplogasteromorpha</taxon>
        <taxon>Diplogasteroidea</taxon>
        <taxon>Neodiplogasteridae</taxon>
        <taxon>Pristionchus</taxon>
    </lineage>
</organism>
<evidence type="ECO:0000313" key="2">
    <source>
        <dbReference type="Proteomes" id="UP001432027"/>
    </source>
</evidence>
<name>A0AAV5T9C4_9BILA</name>
<proteinExistence type="predicted"/>
<comment type="caution">
    <text evidence="1">The sequence shown here is derived from an EMBL/GenBank/DDBJ whole genome shotgun (WGS) entry which is preliminary data.</text>
</comment>
<keyword evidence="2" id="KW-1185">Reference proteome</keyword>
<accession>A0AAV5T9C4</accession>
<dbReference type="AlphaFoldDB" id="A0AAV5T9C4"/>